<evidence type="ECO:0000259" key="4">
    <source>
        <dbReference type="PROSITE" id="PS50932"/>
    </source>
</evidence>
<evidence type="ECO:0000259" key="5">
    <source>
        <dbReference type="PROSITE" id="PS50937"/>
    </source>
</evidence>
<dbReference type="EMBL" id="SOAZ01000002">
    <property type="protein sequence ID" value="TDT63380.1"/>
    <property type="molecule type" value="Genomic_DNA"/>
</dbReference>
<dbReference type="RefSeq" id="WP_133627130.1">
    <property type="nucleotide sequence ID" value="NZ_SOAZ01000002.1"/>
</dbReference>
<dbReference type="PROSITE" id="PS50943">
    <property type="entry name" value="HTH_CROC1"/>
    <property type="match status" value="1"/>
</dbReference>
<dbReference type="SUPFAM" id="SSF47413">
    <property type="entry name" value="lambda repressor-like DNA-binding domains"/>
    <property type="match status" value="1"/>
</dbReference>
<dbReference type="InterPro" id="IPR000551">
    <property type="entry name" value="MerR-type_HTH_dom"/>
</dbReference>
<dbReference type="PANTHER" id="PTHR30146:SF109">
    <property type="entry name" value="HTH-TYPE TRANSCRIPTIONAL REGULATOR GALS"/>
    <property type="match status" value="1"/>
</dbReference>
<evidence type="ECO:0000256" key="1">
    <source>
        <dbReference type="ARBA" id="ARBA00023015"/>
    </source>
</evidence>
<dbReference type="CDD" id="cd01392">
    <property type="entry name" value="HTH_LacI"/>
    <property type="match status" value="1"/>
</dbReference>
<dbReference type="Gene3D" id="3.40.50.2300">
    <property type="match status" value="2"/>
</dbReference>
<dbReference type="PROSITE" id="PS00356">
    <property type="entry name" value="HTH_LACI_1"/>
    <property type="match status" value="1"/>
</dbReference>
<comment type="caution">
    <text evidence="7">The sequence shown here is derived from an EMBL/GenBank/DDBJ whole genome shotgun (WGS) entry which is preliminary data.</text>
</comment>
<dbReference type="Pfam" id="PF00356">
    <property type="entry name" value="LacI"/>
    <property type="match status" value="1"/>
</dbReference>
<dbReference type="Gene3D" id="1.10.260.40">
    <property type="entry name" value="lambda repressor-like DNA-binding domains"/>
    <property type="match status" value="1"/>
</dbReference>
<evidence type="ECO:0000256" key="3">
    <source>
        <dbReference type="ARBA" id="ARBA00023163"/>
    </source>
</evidence>
<keyword evidence="2" id="KW-0238">DNA-binding</keyword>
<reference evidence="7 8" key="1">
    <citation type="submission" date="2019-03" db="EMBL/GenBank/DDBJ databases">
        <title>Genomic Encyclopedia of Type Strains, Phase IV (KMG-IV): sequencing the most valuable type-strain genomes for metagenomic binning, comparative biology and taxonomic classification.</title>
        <authorList>
            <person name="Goeker M."/>
        </authorList>
    </citation>
    <scope>NUCLEOTIDE SEQUENCE [LARGE SCALE GENOMIC DNA]</scope>
    <source>
        <strain evidence="7 8">DSM 24455</strain>
    </source>
</reference>
<dbReference type="PROSITE" id="PS50937">
    <property type="entry name" value="HTH_MERR_2"/>
    <property type="match status" value="1"/>
</dbReference>
<evidence type="ECO:0000259" key="6">
    <source>
        <dbReference type="PROSITE" id="PS50943"/>
    </source>
</evidence>
<dbReference type="GO" id="GO:0000976">
    <property type="term" value="F:transcription cis-regulatory region binding"/>
    <property type="evidence" value="ECO:0007669"/>
    <property type="project" value="TreeGrafter"/>
</dbReference>
<keyword evidence="8" id="KW-1185">Reference proteome</keyword>
<keyword evidence="1" id="KW-0805">Transcription regulation</keyword>
<dbReference type="GO" id="GO:0003700">
    <property type="term" value="F:DNA-binding transcription factor activity"/>
    <property type="evidence" value="ECO:0007669"/>
    <property type="project" value="TreeGrafter"/>
</dbReference>
<evidence type="ECO:0000256" key="2">
    <source>
        <dbReference type="ARBA" id="ARBA00023125"/>
    </source>
</evidence>
<dbReference type="PANTHER" id="PTHR30146">
    <property type="entry name" value="LACI-RELATED TRANSCRIPTIONAL REPRESSOR"/>
    <property type="match status" value="1"/>
</dbReference>
<dbReference type="OrthoDB" id="9788209at2"/>
<dbReference type="PRINTS" id="PR00036">
    <property type="entry name" value="HTHLACI"/>
</dbReference>
<dbReference type="Pfam" id="PF13377">
    <property type="entry name" value="Peripla_BP_3"/>
    <property type="match status" value="1"/>
</dbReference>
<organism evidence="7 8">
    <name type="scientific">Fonticella tunisiensis</name>
    <dbReference type="NCBI Taxonomy" id="1096341"/>
    <lineage>
        <taxon>Bacteria</taxon>
        <taxon>Bacillati</taxon>
        <taxon>Bacillota</taxon>
        <taxon>Clostridia</taxon>
        <taxon>Eubacteriales</taxon>
        <taxon>Clostridiaceae</taxon>
        <taxon>Fonticella</taxon>
    </lineage>
</organism>
<protein>
    <submittedName>
        <fullName evidence="7">LacI family transcriptional regulator</fullName>
    </submittedName>
</protein>
<dbReference type="InterPro" id="IPR001387">
    <property type="entry name" value="Cro/C1-type_HTH"/>
</dbReference>
<accession>A0A4R7KWM7</accession>
<proteinExistence type="predicted"/>
<dbReference type="InterPro" id="IPR010982">
    <property type="entry name" value="Lambda_DNA-bd_dom_sf"/>
</dbReference>
<dbReference type="SUPFAM" id="SSF53822">
    <property type="entry name" value="Periplasmic binding protein-like I"/>
    <property type="match status" value="1"/>
</dbReference>
<dbReference type="InterPro" id="IPR000843">
    <property type="entry name" value="HTH_LacI"/>
</dbReference>
<dbReference type="SMART" id="SM00354">
    <property type="entry name" value="HTH_LACI"/>
    <property type="match status" value="1"/>
</dbReference>
<gene>
    <name evidence="7" type="ORF">EDD71_102140</name>
</gene>
<feature type="domain" description="HTH lacI-type" evidence="4">
    <location>
        <begin position="2"/>
        <end position="56"/>
    </location>
</feature>
<dbReference type="CDD" id="cd06294">
    <property type="entry name" value="PBP1_MalR-like"/>
    <property type="match status" value="1"/>
</dbReference>
<evidence type="ECO:0000313" key="8">
    <source>
        <dbReference type="Proteomes" id="UP000295325"/>
    </source>
</evidence>
<sequence>MVTIKEVAERAGVSPSTVSRVISDSPRISDETKQKVRRAMEELGYHPNAIARSLVNRATNTIGIVMPRSAEDVFLNPFFPEALRGIAKCTHDEGFCVLLTTGNSDDEQIESLLSVVRGGRVDGVILMYSKLDDPILEMLTEMNIPFSMIGRPTISEDINFVDNDNVNAAYEAANYLISMGHRRIGLINGSLNLVVSIDRYEGYKRALAKNKIELDESIIMSSEFVQEGGYESMKKMLSVENPPSAVLVTDDLIAFGAIRAARDMKVKIPDEMSIISFNNIPLADFATPPLTSVDINAYSLGYKAAKLVIDDIKGKKHKPSCYIVETRIVFRDSVISKNNIS</sequence>
<keyword evidence="3" id="KW-0804">Transcription</keyword>
<dbReference type="InterPro" id="IPR046335">
    <property type="entry name" value="LacI/GalR-like_sensor"/>
</dbReference>
<dbReference type="AlphaFoldDB" id="A0A4R7KWM7"/>
<feature type="domain" description="HTH merR-type" evidence="5">
    <location>
        <begin position="1"/>
        <end position="18"/>
    </location>
</feature>
<dbReference type="Proteomes" id="UP000295325">
    <property type="component" value="Unassembled WGS sequence"/>
</dbReference>
<name>A0A4R7KWM7_9CLOT</name>
<evidence type="ECO:0000313" key="7">
    <source>
        <dbReference type="EMBL" id="TDT63380.1"/>
    </source>
</evidence>
<dbReference type="InterPro" id="IPR028082">
    <property type="entry name" value="Peripla_BP_I"/>
</dbReference>
<feature type="domain" description="HTH cro/C1-type" evidence="6">
    <location>
        <begin position="3"/>
        <end position="46"/>
    </location>
</feature>
<dbReference type="PROSITE" id="PS50932">
    <property type="entry name" value="HTH_LACI_2"/>
    <property type="match status" value="1"/>
</dbReference>